<keyword evidence="4" id="KW-0677">Repeat</keyword>
<evidence type="ECO:0000313" key="6">
    <source>
        <dbReference type="EMBL" id="KAG6513971.1"/>
    </source>
</evidence>
<evidence type="ECO:0008006" key="8">
    <source>
        <dbReference type="Google" id="ProtNLM"/>
    </source>
</evidence>
<name>A0A8J5H058_ZINOF</name>
<evidence type="ECO:0000256" key="2">
    <source>
        <dbReference type="ARBA" id="ARBA00022525"/>
    </source>
</evidence>
<keyword evidence="3 5" id="KW-0732">Signal</keyword>
<evidence type="ECO:0000256" key="4">
    <source>
        <dbReference type="ARBA" id="ARBA00022737"/>
    </source>
</evidence>
<dbReference type="EMBL" id="JACMSC010000007">
    <property type="protein sequence ID" value="KAG6513971.1"/>
    <property type="molecule type" value="Genomic_DNA"/>
</dbReference>
<proteinExistence type="predicted"/>
<feature type="chain" id="PRO_5035190275" description="Leucine-rich repeat-containing N-terminal plant-type domain-containing protein" evidence="5">
    <location>
        <begin position="23"/>
        <end position="427"/>
    </location>
</feature>
<dbReference type="OrthoDB" id="676979at2759"/>
<protein>
    <recommendedName>
        <fullName evidence="8">Leucine-rich repeat-containing N-terminal plant-type domain-containing protein</fullName>
    </recommendedName>
</protein>
<feature type="signal peptide" evidence="5">
    <location>
        <begin position="1"/>
        <end position="22"/>
    </location>
</feature>
<dbReference type="PANTHER" id="PTHR32093">
    <property type="entry name" value="LEUCINE-RICH REPEAT EXTENSIN-LIKE PROTEIN 3-RELATED"/>
    <property type="match status" value="1"/>
</dbReference>
<organism evidence="6 7">
    <name type="scientific">Zingiber officinale</name>
    <name type="common">Ginger</name>
    <name type="synonym">Amomum zingiber</name>
    <dbReference type="NCBI Taxonomy" id="94328"/>
    <lineage>
        <taxon>Eukaryota</taxon>
        <taxon>Viridiplantae</taxon>
        <taxon>Streptophyta</taxon>
        <taxon>Embryophyta</taxon>
        <taxon>Tracheophyta</taxon>
        <taxon>Spermatophyta</taxon>
        <taxon>Magnoliopsida</taxon>
        <taxon>Liliopsida</taxon>
        <taxon>Zingiberales</taxon>
        <taxon>Zingiberaceae</taxon>
        <taxon>Zingiber</taxon>
    </lineage>
</organism>
<dbReference type="InterPro" id="IPR051582">
    <property type="entry name" value="LRR_extensin-like_regulator"/>
</dbReference>
<sequence length="427" mass="45941">MAYGRVVLLLLPFALLFASSLCGSPTIAPERKGIEISIGVGIGIGVGNDSDAPPPSSSPHPSEFLNAKQYQAYLVIQQFKSIITCDPGGVTQSWVGPRPCDYQGFYCGAPEDSPDEPTIAAVDFNGYNLSAPTVVGFLDQLPDLAFFHSNSNNFSGPIPDLSGLRYLRELDVSNSAHTGDFPAAVLSLSNLIFLDIRFNLFAGAVPASVFILDLDVLFLNNNNLNEPLPAEIGSSPVAYLTLANNGFTGPIPQSISKASKTLIEVLLLNNNLSGCLPQEIGLLSVATVFDAGSNRITGPIPWSFGCLLKVEQLNLAENLLYGEVPDLVCRLATDGNLANLSLSGNYFTGLGHSCWGLIEAGVLDVRQNCILGLPEQRLPTDCARFVLRRKYCPFRYEVPCCLSTCAVKPVAPQRYVTYEALHQPPRN</sequence>
<evidence type="ECO:0000256" key="5">
    <source>
        <dbReference type="SAM" id="SignalP"/>
    </source>
</evidence>
<dbReference type="PANTHER" id="PTHR32093:SF128">
    <property type="entry name" value="LEUCINE-RICH REPEAT-CONTAINING N-TERMINAL PLANT-TYPE DOMAIN-CONTAINING PROTEIN"/>
    <property type="match status" value="1"/>
</dbReference>
<comment type="caution">
    <text evidence="6">The sequence shown here is derived from an EMBL/GenBank/DDBJ whole genome shotgun (WGS) entry which is preliminary data.</text>
</comment>
<comment type="subcellular location">
    <subcellularLocation>
        <location evidence="1">Secreted</location>
    </subcellularLocation>
</comment>
<evidence type="ECO:0000256" key="1">
    <source>
        <dbReference type="ARBA" id="ARBA00004613"/>
    </source>
</evidence>
<dbReference type="Proteomes" id="UP000734854">
    <property type="component" value="Unassembled WGS sequence"/>
</dbReference>
<dbReference type="AlphaFoldDB" id="A0A8J5H058"/>
<keyword evidence="7" id="KW-1185">Reference proteome</keyword>
<keyword evidence="2" id="KW-0964">Secreted</keyword>
<accession>A0A8J5H058</accession>
<reference evidence="6 7" key="1">
    <citation type="submission" date="2020-08" db="EMBL/GenBank/DDBJ databases">
        <title>Plant Genome Project.</title>
        <authorList>
            <person name="Zhang R.-G."/>
        </authorList>
    </citation>
    <scope>NUCLEOTIDE SEQUENCE [LARGE SCALE GENOMIC DNA]</scope>
    <source>
        <tissue evidence="6">Rhizome</tissue>
    </source>
</reference>
<dbReference type="GO" id="GO:0005576">
    <property type="term" value="C:extracellular region"/>
    <property type="evidence" value="ECO:0007669"/>
    <property type="project" value="UniProtKB-SubCell"/>
</dbReference>
<evidence type="ECO:0000256" key="3">
    <source>
        <dbReference type="ARBA" id="ARBA00022729"/>
    </source>
</evidence>
<evidence type="ECO:0000313" key="7">
    <source>
        <dbReference type="Proteomes" id="UP000734854"/>
    </source>
</evidence>
<gene>
    <name evidence="6" type="ORF">ZIOFF_024308</name>
</gene>